<feature type="non-terminal residue" evidence="2">
    <location>
        <position position="1"/>
    </location>
</feature>
<dbReference type="InParanoid" id="A0A0P0VZZ6"/>
<feature type="region of interest" description="Disordered" evidence="1">
    <location>
        <begin position="90"/>
        <end position="116"/>
    </location>
</feature>
<reference evidence="3" key="1">
    <citation type="journal article" date="2005" name="Nature">
        <title>The map-based sequence of the rice genome.</title>
        <authorList>
            <consortium name="International rice genome sequencing project (IRGSP)"/>
            <person name="Matsumoto T."/>
            <person name="Wu J."/>
            <person name="Kanamori H."/>
            <person name="Katayose Y."/>
            <person name="Fujisawa M."/>
            <person name="Namiki N."/>
            <person name="Mizuno H."/>
            <person name="Yamamoto K."/>
            <person name="Antonio B.A."/>
            <person name="Baba T."/>
            <person name="Sakata K."/>
            <person name="Nagamura Y."/>
            <person name="Aoki H."/>
            <person name="Arikawa K."/>
            <person name="Arita K."/>
            <person name="Bito T."/>
            <person name="Chiden Y."/>
            <person name="Fujitsuka N."/>
            <person name="Fukunaka R."/>
            <person name="Hamada M."/>
            <person name="Harada C."/>
            <person name="Hayashi A."/>
            <person name="Hijishita S."/>
            <person name="Honda M."/>
            <person name="Hosokawa S."/>
            <person name="Ichikawa Y."/>
            <person name="Idonuma A."/>
            <person name="Iijima M."/>
            <person name="Ikeda M."/>
            <person name="Ikeno M."/>
            <person name="Ito K."/>
            <person name="Ito S."/>
            <person name="Ito T."/>
            <person name="Ito Y."/>
            <person name="Ito Y."/>
            <person name="Iwabuchi A."/>
            <person name="Kamiya K."/>
            <person name="Karasawa W."/>
            <person name="Kurita K."/>
            <person name="Katagiri S."/>
            <person name="Kikuta A."/>
            <person name="Kobayashi H."/>
            <person name="Kobayashi N."/>
            <person name="Machita K."/>
            <person name="Maehara T."/>
            <person name="Masukawa M."/>
            <person name="Mizubayashi T."/>
            <person name="Mukai Y."/>
            <person name="Nagasaki H."/>
            <person name="Nagata Y."/>
            <person name="Naito S."/>
            <person name="Nakashima M."/>
            <person name="Nakama Y."/>
            <person name="Nakamichi Y."/>
            <person name="Nakamura M."/>
            <person name="Meguro A."/>
            <person name="Negishi M."/>
            <person name="Ohta I."/>
            <person name="Ohta T."/>
            <person name="Okamoto M."/>
            <person name="Ono N."/>
            <person name="Saji S."/>
            <person name="Sakaguchi M."/>
            <person name="Sakai K."/>
            <person name="Shibata M."/>
            <person name="Shimokawa T."/>
            <person name="Song J."/>
            <person name="Takazaki Y."/>
            <person name="Terasawa K."/>
            <person name="Tsugane M."/>
            <person name="Tsuji K."/>
            <person name="Ueda S."/>
            <person name="Waki K."/>
            <person name="Yamagata H."/>
            <person name="Yamamoto M."/>
            <person name="Yamamoto S."/>
            <person name="Yamane H."/>
            <person name="Yoshiki S."/>
            <person name="Yoshihara R."/>
            <person name="Yukawa K."/>
            <person name="Zhong H."/>
            <person name="Yano M."/>
            <person name="Yuan Q."/>
            <person name="Ouyang S."/>
            <person name="Liu J."/>
            <person name="Jones K.M."/>
            <person name="Gansberger K."/>
            <person name="Moffat K."/>
            <person name="Hill J."/>
            <person name="Bera J."/>
            <person name="Fadrosh D."/>
            <person name="Jin S."/>
            <person name="Johri S."/>
            <person name="Kim M."/>
            <person name="Overton L."/>
            <person name="Reardon M."/>
            <person name="Tsitrin T."/>
            <person name="Vuong H."/>
            <person name="Weaver B."/>
            <person name="Ciecko A."/>
            <person name="Tallon L."/>
            <person name="Jackson J."/>
            <person name="Pai G."/>
            <person name="Aken S.V."/>
            <person name="Utterback T."/>
            <person name="Reidmuller S."/>
            <person name="Feldblyum T."/>
            <person name="Hsiao J."/>
            <person name="Zismann V."/>
            <person name="Iobst S."/>
            <person name="de Vazeille A.R."/>
            <person name="Buell C.R."/>
            <person name="Ying K."/>
            <person name="Li Y."/>
            <person name="Lu T."/>
            <person name="Huang Y."/>
            <person name="Zhao Q."/>
            <person name="Feng Q."/>
            <person name="Zhang L."/>
            <person name="Zhu J."/>
            <person name="Weng Q."/>
            <person name="Mu J."/>
            <person name="Lu Y."/>
            <person name="Fan D."/>
            <person name="Liu Y."/>
            <person name="Guan J."/>
            <person name="Zhang Y."/>
            <person name="Yu S."/>
            <person name="Liu X."/>
            <person name="Zhang Y."/>
            <person name="Hong G."/>
            <person name="Han B."/>
            <person name="Choisne N."/>
            <person name="Demange N."/>
            <person name="Orjeda G."/>
            <person name="Samain S."/>
            <person name="Cattolico L."/>
            <person name="Pelletier E."/>
            <person name="Couloux A."/>
            <person name="Segurens B."/>
            <person name="Wincker P."/>
            <person name="D'Hont A."/>
            <person name="Scarpelli C."/>
            <person name="Weissenbach J."/>
            <person name="Salanoubat M."/>
            <person name="Quetier F."/>
            <person name="Yu Y."/>
            <person name="Kim H.R."/>
            <person name="Rambo T."/>
            <person name="Currie J."/>
            <person name="Collura K."/>
            <person name="Luo M."/>
            <person name="Yang T."/>
            <person name="Ammiraju J.S.S."/>
            <person name="Engler F."/>
            <person name="Soderlund C."/>
            <person name="Wing R.A."/>
            <person name="Palmer L.E."/>
            <person name="de la Bastide M."/>
            <person name="Spiegel L."/>
            <person name="Nascimento L."/>
            <person name="Zutavern T."/>
            <person name="O'Shaughnessy A."/>
            <person name="Dike S."/>
            <person name="Dedhia N."/>
            <person name="Preston R."/>
            <person name="Balija V."/>
            <person name="McCombie W.R."/>
            <person name="Chow T."/>
            <person name="Chen H."/>
            <person name="Chung M."/>
            <person name="Chen C."/>
            <person name="Shaw J."/>
            <person name="Wu H."/>
            <person name="Hsiao K."/>
            <person name="Chao Y."/>
            <person name="Chu M."/>
            <person name="Cheng C."/>
            <person name="Hour A."/>
            <person name="Lee P."/>
            <person name="Lin S."/>
            <person name="Lin Y."/>
            <person name="Liou J."/>
            <person name="Liu S."/>
            <person name="Hsing Y."/>
            <person name="Raghuvanshi S."/>
            <person name="Mohanty A."/>
            <person name="Bharti A.K."/>
            <person name="Gaur A."/>
            <person name="Gupta V."/>
            <person name="Kumar D."/>
            <person name="Ravi V."/>
            <person name="Vij S."/>
            <person name="Kapur A."/>
            <person name="Khurana P."/>
            <person name="Khurana P."/>
            <person name="Khurana J.P."/>
            <person name="Tyagi A.K."/>
            <person name="Gaikwad K."/>
            <person name="Singh A."/>
            <person name="Dalal V."/>
            <person name="Srivastava S."/>
            <person name="Dixit A."/>
            <person name="Pal A.K."/>
            <person name="Ghazi I.A."/>
            <person name="Yadav M."/>
            <person name="Pandit A."/>
            <person name="Bhargava A."/>
            <person name="Sureshbabu K."/>
            <person name="Batra K."/>
            <person name="Sharma T.R."/>
            <person name="Mohapatra T."/>
            <person name="Singh N.K."/>
            <person name="Messing J."/>
            <person name="Nelson A.B."/>
            <person name="Fuks G."/>
            <person name="Kavchok S."/>
            <person name="Keizer G."/>
            <person name="Linton E."/>
            <person name="Llaca V."/>
            <person name="Song R."/>
            <person name="Tanyolac B."/>
            <person name="Young S."/>
            <person name="Ho-Il K."/>
            <person name="Hahn J.H."/>
            <person name="Sangsakoo G."/>
            <person name="Vanavichit A."/>
            <person name="de Mattos Luiz.A.T."/>
            <person name="Zimmer P.D."/>
            <person name="Malone G."/>
            <person name="Dellagostin O."/>
            <person name="de Oliveira A.C."/>
            <person name="Bevan M."/>
            <person name="Bancroft I."/>
            <person name="Minx P."/>
            <person name="Cordum H."/>
            <person name="Wilson R."/>
            <person name="Cheng Z."/>
            <person name="Jin W."/>
            <person name="Jiang J."/>
            <person name="Leong S.A."/>
            <person name="Iwama H."/>
            <person name="Gojobori T."/>
            <person name="Itoh T."/>
            <person name="Niimura Y."/>
            <person name="Fujii Y."/>
            <person name="Habara T."/>
            <person name="Sakai H."/>
            <person name="Sato Y."/>
            <person name="Wilson G."/>
            <person name="Kumar K."/>
            <person name="McCouch S."/>
            <person name="Juretic N."/>
            <person name="Hoen D."/>
            <person name="Wright S."/>
            <person name="Bruskiewich R."/>
            <person name="Bureau T."/>
            <person name="Miyao A."/>
            <person name="Hirochika H."/>
            <person name="Nishikawa T."/>
            <person name="Kadowaki K."/>
            <person name="Sugiura M."/>
            <person name="Burr B."/>
            <person name="Sasaki T."/>
        </authorList>
    </citation>
    <scope>NUCLEOTIDE SEQUENCE [LARGE SCALE GENOMIC DNA]</scope>
    <source>
        <strain evidence="3">cv. Nipponbare</strain>
    </source>
</reference>
<protein>
    <submittedName>
        <fullName evidence="2">Os03g0560050 protein</fullName>
    </submittedName>
</protein>
<reference evidence="2 3" key="3">
    <citation type="journal article" date="2013" name="Rice">
        <title>Improvement of the Oryza sativa Nipponbare reference genome using next generation sequence and optical map data.</title>
        <authorList>
            <person name="Kawahara Y."/>
            <person name="de la Bastide M."/>
            <person name="Hamilton J.P."/>
            <person name="Kanamori H."/>
            <person name="McCombie W.R."/>
            <person name="Ouyang S."/>
            <person name="Schwartz D.C."/>
            <person name="Tanaka T."/>
            <person name="Wu J."/>
            <person name="Zhou S."/>
            <person name="Childs K.L."/>
            <person name="Davidson R.M."/>
            <person name="Lin H."/>
            <person name="Quesada-Ocampo L."/>
            <person name="Vaillancourt B."/>
            <person name="Sakai H."/>
            <person name="Lee S.S."/>
            <person name="Kim J."/>
            <person name="Numa H."/>
            <person name="Itoh T."/>
            <person name="Buell C.R."/>
            <person name="Matsumoto T."/>
        </authorList>
    </citation>
    <scope>NUCLEOTIDE SEQUENCE [LARGE SCALE GENOMIC DNA]</scope>
    <source>
        <strain evidence="3">cv. Nipponbare</strain>
    </source>
</reference>
<keyword evidence="3" id="KW-1185">Reference proteome</keyword>
<dbReference type="Gramene" id="Os03t0560050-00">
    <property type="protein sequence ID" value="Os03t0560050-00"/>
    <property type="gene ID" value="Os03g0560050"/>
</dbReference>
<reference evidence="2 3" key="2">
    <citation type="journal article" date="2013" name="Plant Cell Physiol.">
        <title>Rice Annotation Project Database (RAP-DB): an integrative and interactive database for rice genomics.</title>
        <authorList>
            <person name="Sakai H."/>
            <person name="Lee S.S."/>
            <person name="Tanaka T."/>
            <person name="Numa H."/>
            <person name="Kim J."/>
            <person name="Kawahara Y."/>
            <person name="Wakimoto H."/>
            <person name="Yang C.C."/>
            <person name="Iwamoto M."/>
            <person name="Abe T."/>
            <person name="Yamada Y."/>
            <person name="Muto A."/>
            <person name="Inokuchi H."/>
            <person name="Ikemura T."/>
            <person name="Matsumoto T."/>
            <person name="Sasaki T."/>
            <person name="Itoh T."/>
        </authorList>
    </citation>
    <scope>NUCLEOTIDE SEQUENCE [LARGE SCALE GENOMIC DNA]</scope>
    <source>
        <strain evidence="3">cv. Nipponbare</strain>
    </source>
</reference>
<sequence>MPGRQHVPGCLDELERTVGGGGGVLVGVHQEAQLPVLLLDGVVVGDQVGARLGQAEHGVPVGPAAGDPDGLERRGGVHVVGGRGLRDAGEVRVSADASSEQGVGAGGAADAVQGEP</sequence>
<name>A0A0P0VZZ6_ORYSJ</name>
<evidence type="ECO:0000313" key="2">
    <source>
        <dbReference type="EMBL" id="BAS84927.1"/>
    </source>
</evidence>
<gene>
    <name evidence="2" type="ordered locus">Os03g0560050</name>
    <name evidence="2" type="ORF">OSNPB_030560050</name>
</gene>
<evidence type="ECO:0000313" key="3">
    <source>
        <dbReference type="Proteomes" id="UP000059680"/>
    </source>
</evidence>
<evidence type="ECO:0000256" key="1">
    <source>
        <dbReference type="SAM" id="MobiDB-lite"/>
    </source>
</evidence>
<dbReference type="EMBL" id="AP014959">
    <property type="protein sequence ID" value="BAS84927.1"/>
    <property type="molecule type" value="Genomic_DNA"/>
</dbReference>
<dbReference type="PaxDb" id="39947-A0A0P0VZZ6"/>
<dbReference type="AlphaFoldDB" id="A0A0P0VZZ6"/>
<organism evidence="2 3">
    <name type="scientific">Oryza sativa subsp. japonica</name>
    <name type="common">Rice</name>
    <dbReference type="NCBI Taxonomy" id="39947"/>
    <lineage>
        <taxon>Eukaryota</taxon>
        <taxon>Viridiplantae</taxon>
        <taxon>Streptophyta</taxon>
        <taxon>Embryophyta</taxon>
        <taxon>Tracheophyta</taxon>
        <taxon>Spermatophyta</taxon>
        <taxon>Magnoliopsida</taxon>
        <taxon>Liliopsida</taxon>
        <taxon>Poales</taxon>
        <taxon>Poaceae</taxon>
        <taxon>BOP clade</taxon>
        <taxon>Oryzoideae</taxon>
        <taxon>Oryzeae</taxon>
        <taxon>Oryzinae</taxon>
        <taxon>Oryza</taxon>
        <taxon>Oryza sativa</taxon>
    </lineage>
</organism>
<dbReference type="Proteomes" id="UP000059680">
    <property type="component" value="Chromosome 3"/>
</dbReference>
<proteinExistence type="predicted"/>
<accession>A0A0P0VZZ6</accession>